<accession>A0A8X7MJW9</accession>
<dbReference type="Gene3D" id="3.30.420.10">
    <property type="entry name" value="Ribonuclease H-like superfamily/Ribonuclease H"/>
    <property type="match status" value="1"/>
</dbReference>
<dbReference type="PROSITE" id="PS50994">
    <property type="entry name" value="INTEGRASE"/>
    <property type="match status" value="1"/>
</dbReference>
<dbReference type="AlphaFoldDB" id="A0A8X7MJW9"/>
<keyword evidence="1" id="KW-0694">RNA-binding</keyword>
<reference evidence="3" key="2">
    <citation type="journal article" date="2019" name="IMA Fungus">
        <title>Genome sequencing and comparison of five Tilletia species to identify candidate genes for the detection of regulated species infecting wheat.</title>
        <authorList>
            <person name="Nguyen H.D.T."/>
            <person name="Sultana T."/>
            <person name="Kesanakurti P."/>
            <person name="Hambleton S."/>
        </authorList>
    </citation>
    <scope>NUCLEOTIDE SEQUENCE</scope>
    <source>
        <strain evidence="3">DAOMC 236426</strain>
    </source>
</reference>
<gene>
    <name evidence="3" type="ORF">A4X06_0g8955</name>
</gene>
<dbReference type="PANTHER" id="PTHR37984:SF5">
    <property type="entry name" value="PROTEIN NYNRIN-LIKE"/>
    <property type="match status" value="1"/>
</dbReference>
<dbReference type="PANTHER" id="PTHR37984">
    <property type="entry name" value="PROTEIN CBG26694"/>
    <property type="match status" value="1"/>
</dbReference>
<dbReference type="InterPro" id="IPR050951">
    <property type="entry name" value="Retrovirus_Pol_polyprotein"/>
</dbReference>
<evidence type="ECO:0000259" key="2">
    <source>
        <dbReference type="PROSITE" id="PS50994"/>
    </source>
</evidence>
<dbReference type="InterPro" id="IPR012337">
    <property type="entry name" value="RNaseH-like_sf"/>
</dbReference>
<dbReference type="EMBL" id="LWDE02002241">
    <property type="protein sequence ID" value="KAE8238180.1"/>
    <property type="molecule type" value="Genomic_DNA"/>
</dbReference>
<name>A0A8X7MJW9_9BASI</name>
<reference evidence="3" key="1">
    <citation type="submission" date="2016-04" db="EMBL/GenBank/DDBJ databases">
        <authorList>
            <person name="Nguyen H.D."/>
            <person name="Samba Siva P."/>
            <person name="Cullis J."/>
            <person name="Levesque C.A."/>
            <person name="Hambleton S."/>
        </authorList>
    </citation>
    <scope>NUCLEOTIDE SEQUENCE</scope>
    <source>
        <strain evidence="3">DAOMC 236426</strain>
    </source>
</reference>
<dbReference type="InterPro" id="IPR001584">
    <property type="entry name" value="Integrase_cat-core"/>
</dbReference>
<protein>
    <recommendedName>
        <fullName evidence="2">Integrase catalytic domain-containing protein</fullName>
    </recommendedName>
</protein>
<dbReference type="GO" id="GO:0003723">
    <property type="term" value="F:RNA binding"/>
    <property type="evidence" value="ECO:0007669"/>
    <property type="project" value="UniProtKB-KW"/>
</dbReference>
<proteinExistence type="predicted"/>
<evidence type="ECO:0000256" key="1">
    <source>
        <dbReference type="ARBA" id="ARBA00022884"/>
    </source>
</evidence>
<keyword evidence="4" id="KW-1185">Reference proteome</keyword>
<dbReference type="Proteomes" id="UP000077684">
    <property type="component" value="Unassembled WGS sequence"/>
</dbReference>
<organism evidence="3 4">
    <name type="scientific">Tilletia controversa</name>
    <name type="common">dwarf bunt fungus</name>
    <dbReference type="NCBI Taxonomy" id="13291"/>
    <lineage>
        <taxon>Eukaryota</taxon>
        <taxon>Fungi</taxon>
        <taxon>Dikarya</taxon>
        <taxon>Basidiomycota</taxon>
        <taxon>Ustilaginomycotina</taxon>
        <taxon>Exobasidiomycetes</taxon>
        <taxon>Tilletiales</taxon>
        <taxon>Tilletiaceae</taxon>
        <taxon>Tilletia</taxon>
    </lineage>
</organism>
<dbReference type="InterPro" id="IPR036397">
    <property type="entry name" value="RNaseH_sf"/>
</dbReference>
<evidence type="ECO:0000313" key="3">
    <source>
        <dbReference type="EMBL" id="KAE8238180.1"/>
    </source>
</evidence>
<evidence type="ECO:0000313" key="4">
    <source>
        <dbReference type="Proteomes" id="UP000077684"/>
    </source>
</evidence>
<dbReference type="GO" id="GO:0015074">
    <property type="term" value="P:DNA integration"/>
    <property type="evidence" value="ECO:0007669"/>
    <property type="project" value="InterPro"/>
</dbReference>
<dbReference type="SUPFAM" id="SSF53098">
    <property type="entry name" value="Ribonuclease H-like"/>
    <property type="match status" value="1"/>
</dbReference>
<comment type="caution">
    <text evidence="3">The sequence shown here is derived from an EMBL/GenBank/DDBJ whole genome shotgun (WGS) entry which is preliminary data.</text>
</comment>
<dbReference type="GO" id="GO:0005634">
    <property type="term" value="C:nucleus"/>
    <property type="evidence" value="ECO:0007669"/>
    <property type="project" value="UniProtKB-ARBA"/>
</dbReference>
<sequence>MLAAYHPQTDGQVERLIQQLGTLLRHTVALNQHDWPTMLPAAMMAYNTQVHETAREAPYKIAFARSPRVFPLAEALHQAQDREGMAPAGTITDISTLLAFHADVQDRITRAQERHSEEYDRRHLAWTLSVDDWVLVRSEHYKQRLDPTQRARSKLSPKIMGPFRVVEVIWPGT</sequence>
<feature type="domain" description="Integrase catalytic" evidence="2">
    <location>
        <begin position="1"/>
        <end position="66"/>
    </location>
</feature>